<keyword evidence="4 11" id="KW-1133">Transmembrane helix</keyword>
<keyword evidence="6" id="KW-0238">DNA-binding</keyword>
<evidence type="ECO:0000256" key="8">
    <source>
        <dbReference type="ARBA" id="ARBA00023159"/>
    </source>
</evidence>
<feature type="domain" description="NAC" evidence="12">
    <location>
        <begin position="19"/>
        <end position="169"/>
    </location>
</feature>
<dbReference type="GO" id="GO:0006355">
    <property type="term" value="P:regulation of DNA-templated transcription"/>
    <property type="evidence" value="ECO:0007669"/>
    <property type="project" value="InterPro"/>
</dbReference>
<keyword evidence="8" id="KW-0010">Activator</keyword>
<comment type="subcellular location">
    <subcellularLocation>
        <location evidence="2">Membrane</location>
        <topology evidence="2">Single-pass membrane protein</topology>
    </subcellularLocation>
    <subcellularLocation>
        <location evidence="1">Nucleus</location>
    </subcellularLocation>
</comment>
<dbReference type="EMBL" id="CP144692">
    <property type="protein sequence ID" value="WVY98196.1"/>
    <property type="molecule type" value="Genomic_DNA"/>
</dbReference>
<keyword evidence="10" id="KW-0539">Nucleus</keyword>
<dbReference type="Pfam" id="PF02365">
    <property type="entry name" value="NAM"/>
    <property type="match status" value="1"/>
</dbReference>
<dbReference type="InterPro" id="IPR036093">
    <property type="entry name" value="NAC_dom_sf"/>
</dbReference>
<keyword evidence="14" id="KW-1185">Reference proteome</keyword>
<reference evidence="13 14" key="1">
    <citation type="journal article" date="2023" name="Life. Sci Alliance">
        <title>Evolutionary insights into 3D genome organization and epigenetic landscape of Vigna mungo.</title>
        <authorList>
            <person name="Junaid A."/>
            <person name="Singh B."/>
            <person name="Bhatia S."/>
        </authorList>
    </citation>
    <scope>NUCLEOTIDE SEQUENCE [LARGE SCALE GENOMIC DNA]</scope>
    <source>
        <strain evidence="13">Urdbean</strain>
    </source>
</reference>
<evidence type="ECO:0000259" key="12">
    <source>
        <dbReference type="PROSITE" id="PS51005"/>
    </source>
</evidence>
<keyword evidence="3 11" id="KW-0812">Transmembrane</keyword>
<name>A0AAQ3MW77_VIGMU</name>
<dbReference type="PANTHER" id="PTHR31744">
    <property type="entry name" value="PROTEIN CUP-SHAPED COTYLEDON 2-RELATED"/>
    <property type="match status" value="1"/>
</dbReference>
<sequence length="591" mass="66371">MGEASGDGSADCFSQMMSSMPGFRFHPTDEELVMYYLKRKICGKRLKLNVIRETDVYKWDPEELPGQSILKTGDRQWFFFCHRDRKYPNGARSNRATRHGYWKATGKDRNVICNSRAVGVKKTLVFYIGRAPSGTRTDWVMHEYTMDEEELKRCQGVKDYYALYKVFKKSGPGPKNGEQYGAPFNEQEWAADDDIVDFNNNITDQEDPNVVPENGSALHPLLDDEINDIIREILDDELVLDQQHVNGYLDFPQGEGGIKIIVDVVVDKLASDTTAIICEKLLYVVVVTEETQSTVVDQFSEVLMYSETTDPCCQYFDVQPSFDFNQPVTSHLQVSETSEVSSASNIQRKGLDLDKVGFLEINDLIDNDPALSNVENPVEYPQFEDGLSEFDLYQDAEMFLRDLGPIIHEPDSHAYTNAIVSNNIESQSFQLQSGREDANQTVGEFWMHGERNTLFPSEEGFVDSFSLSSPGVVCESLSFPTEGNYSQSSTVEDVSTSSFSSSLWAFVESIPTTPASAAESALVNRALNRMSSFSRVKIRHTNITAGKDTATTKKAGRKGFSFLFFPILIALCAFLWVFVGNLRSLGRCISP</sequence>
<dbReference type="GO" id="GO:0005634">
    <property type="term" value="C:nucleus"/>
    <property type="evidence" value="ECO:0007669"/>
    <property type="project" value="UniProtKB-SubCell"/>
</dbReference>
<keyword evidence="9" id="KW-0804">Transcription</keyword>
<dbReference type="AlphaFoldDB" id="A0AAQ3MW77"/>
<evidence type="ECO:0000256" key="5">
    <source>
        <dbReference type="ARBA" id="ARBA00023015"/>
    </source>
</evidence>
<keyword evidence="5" id="KW-0805">Transcription regulation</keyword>
<gene>
    <name evidence="13" type="ORF">V8G54_030347</name>
</gene>
<evidence type="ECO:0000256" key="6">
    <source>
        <dbReference type="ARBA" id="ARBA00023125"/>
    </source>
</evidence>
<feature type="transmembrane region" description="Helical" evidence="11">
    <location>
        <begin position="559"/>
        <end position="579"/>
    </location>
</feature>
<keyword evidence="7 11" id="KW-0472">Membrane</keyword>
<accession>A0AAQ3MW77</accession>
<dbReference type="GO" id="GO:0000976">
    <property type="term" value="F:transcription cis-regulatory region binding"/>
    <property type="evidence" value="ECO:0007669"/>
    <property type="project" value="UniProtKB-ARBA"/>
</dbReference>
<dbReference type="Gene3D" id="2.170.150.80">
    <property type="entry name" value="NAC domain"/>
    <property type="match status" value="1"/>
</dbReference>
<proteinExistence type="predicted"/>
<evidence type="ECO:0000256" key="1">
    <source>
        <dbReference type="ARBA" id="ARBA00004123"/>
    </source>
</evidence>
<evidence type="ECO:0000256" key="3">
    <source>
        <dbReference type="ARBA" id="ARBA00022692"/>
    </source>
</evidence>
<evidence type="ECO:0000256" key="4">
    <source>
        <dbReference type="ARBA" id="ARBA00022989"/>
    </source>
</evidence>
<dbReference type="InterPro" id="IPR003441">
    <property type="entry name" value="NAC-dom"/>
</dbReference>
<dbReference type="PANTHER" id="PTHR31744:SF216">
    <property type="entry name" value="NAC TRANSCRIPTION FACTOR"/>
    <property type="match status" value="1"/>
</dbReference>
<protein>
    <recommendedName>
        <fullName evidence="12">NAC domain-containing protein</fullName>
    </recommendedName>
</protein>
<dbReference type="Proteomes" id="UP001374535">
    <property type="component" value="Chromosome 9"/>
</dbReference>
<evidence type="ECO:0000256" key="11">
    <source>
        <dbReference type="SAM" id="Phobius"/>
    </source>
</evidence>
<dbReference type="FunFam" id="2.170.150.80:FF:000002">
    <property type="entry name" value="Nac domain-containing protein 86"/>
    <property type="match status" value="1"/>
</dbReference>
<evidence type="ECO:0000256" key="7">
    <source>
        <dbReference type="ARBA" id="ARBA00023136"/>
    </source>
</evidence>
<dbReference type="GO" id="GO:0016020">
    <property type="term" value="C:membrane"/>
    <property type="evidence" value="ECO:0007669"/>
    <property type="project" value="UniProtKB-SubCell"/>
</dbReference>
<evidence type="ECO:0000256" key="10">
    <source>
        <dbReference type="ARBA" id="ARBA00023242"/>
    </source>
</evidence>
<dbReference type="SUPFAM" id="SSF101941">
    <property type="entry name" value="NAC domain"/>
    <property type="match status" value="1"/>
</dbReference>
<evidence type="ECO:0000256" key="9">
    <source>
        <dbReference type="ARBA" id="ARBA00023163"/>
    </source>
</evidence>
<evidence type="ECO:0000313" key="13">
    <source>
        <dbReference type="EMBL" id="WVY98196.1"/>
    </source>
</evidence>
<evidence type="ECO:0000256" key="2">
    <source>
        <dbReference type="ARBA" id="ARBA00004167"/>
    </source>
</evidence>
<dbReference type="PROSITE" id="PS51005">
    <property type="entry name" value="NAC"/>
    <property type="match status" value="1"/>
</dbReference>
<evidence type="ECO:0000313" key="14">
    <source>
        <dbReference type="Proteomes" id="UP001374535"/>
    </source>
</evidence>
<organism evidence="13 14">
    <name type="scientific">Vigna mungo</name>
    <name type="common">Black gram</name>
    <name type="synonym">Phaseolus mungo</name>
    <dbReference type="NCBI Taxonomy" id="3915"/>
    <lineage>
        <taxon>Eukaryota</taxon>
        <taxon>Viridiplantae</taxon>
        <taxon>Streptophyta</taxon>
        <taxon>Embryophyta</taxon>
        <taxon>Tracheophyta</taxon>
        <taxon>Spermatophyta</taxon>
        <taxon>Magnoliopsida</taxon>
        <taxon>eudicotyledons</taxon>
        <taxon>Gunneridae</taxon>
        <taxon>Pentapetalae</taxon>
        <taxon>rosids</taxon>
        <taxon>fabids</taxon>
        <taxon>Fabales</taxon>
        <taxon>Fabaceae</taxon>
        <taxon>Papilionoideae</taxon>
        <taxon>50 kb inversion clade</taxon>
        <taxon>NPAAA clade</taxon>
        <taxon>indigoferoid/millettioid clade</taxon>
        <taxon>Phaseoleae</taxon>
        <taxon>Vigna</taxon>
    </lineage>
</organism>